<dbReference type="Proteomes" id="UP000007800">
    <property type="component" value="Unassembled WGS sequence"/>
</dbReference>
<evidence type="ECO:0000256" key="1">
    <source>
        <dbReference type="SAM" id="MobiDB-lite"/>
    </source>
</evidence>
<dbReference type="AlphaFoldDB" id="C5K4Z5"/>
<feature type="region of interest" description="Disordered" evidence="1">
    <location>
        <begin position="1"/>
        <end position="35"/>
    </location>
</feature>
<feature type="compositionally biased region" description="Basic and acidic residues" evidence="1">
    <location>
        <begin position="99"/>
        <end position="109"/>
    </location>
</feature>
<sequence>MAKSDGKAGDSQADDSGVLKLAEKERKRQKMLDSGFTEAEIMAMEFSQEHGMYQNRLTNADVRGDSTEKKEKKKKKKKKKKSKKEKKAKTPDGEVIDLDSSKEDDEKSKEKKHKKKKKKEKKHHHHHHHREQDGDESVSTSGLLQCDPEDDDESRPADPFNPLNEAYDVGKYEELQHRHKRRRTHGRRWDHDWYRQRSPSPIRERTDGPMWDTRAGSWRSRAGGVCLAPTEEDQEEEPARYKIPLRVQLYEREKEKWEQEETQWPQQDQGDNWAASPPEPTEEVDEGPRPRRGSPVYVLDEPL</sequence>
<keyword evidence="3" id="KW-1185">Reference proteome</keyword>
<dbReference type="OMA" id="KHDRYES"/>
<dbReference type="OrthoDB" id="445277at2759"/>
<protein>
    <submittedName>
        <fullName evidence="2">Knob-associated histidine-rich protein, putative</fullName>
    </submittedName>
</protein>
<gene>
    <name evidence="2" type="ORF">Pmar_PMAR010154</name>
</gene>
<feature type="compositionally biased region" description="Basic residues" evidence="1">
    <location>
        <begin position="110"/>
        <end position="129"/>
    </location>
</feature>
<dbReference type="GeneID" id="9054128"/>
<feature type="compositionally biased region" description="Basic residues" evidence="1">
    <location>
        <begin position="177"/>
        <end position="186"/>
    </location>
</feature>
<name>C5K4Z5_PERM5</name>
<feature type="compositionally biased region" description="Basic residues" evidence="1">
    <location>
        <begin position="71"/>
        <end position="87"/>
    </location>
</feature>
<dbReference type="EMBL" id="GG670562">
    <property type="protein sequence ID" value="EER20417.1"/>
    <property type="molecule type" value="Genomic_DNA"/>
</dbReference>
<proteinExistence type="predicted"/>
<evidence type="ECO:0000313" key="3">
    <source>
        <dbReference type="Proteomes" id="UP000007800"/>
    </source>
</evidence>
<dbReference type="InParanoid" id="C5K4Z5"/>
<dbReference type="RefSeq" id="XP_002788621.1">
    <property type="nucleotide sequence ID" value="XM_002788575.1"/>
</dbReference>
<feature type="region of interest" description="Disordered" evidence="1">
    <location>
        <begin position="47"/>
        <end position="217"/>
    </location>
</feature>
<feature type="region of interest" description="Disordered" evidence="1">
    <location>
        <begin position="254"/>
        <end position="303"/>
    </location>
</feature>
<accession>C5K4Z5</accession>
<reference evidence="2 3" key="1">
    <citation type="submission" date="2008-07" db="EMBL/GenBank/DDBJ databases">
        <authorList>
            <person name="El-Sayed N."/>
            <person name="Caler E."/>
            <person name="Inman J."/>
            <person name="Amedeo P."/>
            <person name="Hass B."/>
            <person name="Wortman J."/>
        </authorList>
    </citation>
    <scope>NUCLEOTIDE SEQUENCE [LARGE SCALE GENOMIC DNA]</scope>
    <source>
        <strain evidence="3">ATCC 50983 / TXsc</strain>
    </source>
</reference>
<organism evidence="3">
    <name type="scientific">Perkinsus marinus (strain ATCC 50983 / TXsc)</name>
    <dbReference type="NCBI Taxonomy" id="423536"/>
    <lineage>
        <taxon>Eukaryota</taxon>
        <taxon>Sar</taxon>
        <taxon>Alveolata</taxon>
        <taxon>Perkinsozoa</taxon>
        <taxon>Perkinsea</taxon>
        <taxon>Perkinsida</taxon>
        <taxon>Perkinsidae</taxon>
        <taxon>Perkinsus</taxon>
    </lineage>
</organism>
<evidence type="ECO:0000313" key="2">
    <source>
        <dbReference type="EMBL" id="EER20417.1"/>
    </source>
</evidence>